<evidence type="ECO:0000259" key="8">
    <source>
        <dbReference type="PROSITE" id="PS50048"/>
    </source>
</evidence>
<dbReference type="VEuPathDB" id="FungiDB:CLCR_01424"/>
<dbReference type="SUPFAM" id="SSF57701">
    <property type="entry name" value="Zn2/Cys6 DNA-binding domain"/>
    <property type="match status" value="1"/>
</dbReference>
<evidence type="ECO:0000256" key="3">
    <source>
        <dbReference type="ARBA" id="ARBA00023015"/>
    </source>
</evidence>
<evidence type="ECO:0000256" key="7">
    <source>
        <dbReference type="SAM" id="MobiDB-lite"/>
    </source>
</evidence>
<dbReference type="GO" id="GO:0006351">
    <property type="term" value="P:DNA-templated transcription"/>
    <property type="evidence" value="ECO:0007669"/>
    <property type="project" value="InterPro"/>
</dbReference>
<dbReference type="CDD" id="cd12148">
    <property type="entry name" value="fungal_TF_MHR"/>
    <property type="match status" value="1"/>
</dbReference>
<name>A0A1C1CBH6_9EURO</name>
<dbReference type="GO" id="GO:0008270">
    <property type="term" value="F:zinc ion binding"/>
    <property type="evidence" value="ECO:0007669"/>
    <property type="project" value="InterPro"/>
</dbReference>
<feature type="compositionally biased region" description="Low complexity" evidence="7">
    <location>
        <begin position="314"/>
        <end position="324"/>
    </location>
</feature>
<dbReference type="SMART" id="SM00906">
    <property type="entry name" value="Fungal_trans"/>
    <property type="match status" value="1"/>
</dbReference>
<dbReference type="GO" id="GO:0000981">
    <property type="term" value="F:DNA-binding transcription factor activity, RNA polymerase II-specific"/>
    <property type="evidence" value="ECO:0007669"/>
    <property type="project" value="InterPro"/>
</dbReference>
<feature type="compositionally biased region" description="Polar residues" evidence="7">
    <location>
        <begin position="221"/>
        <end position="250"/>
    </location>
</feature>
<evidence type="ECO:0000256" key="2">
    <source>
        <dbReference type="ARBA" id="ARBA00022723"/>
    </source>
</evidence>
<dbReference type="GO" id="GO:0005634">
    <property type="term" value="C:nucleus"/>
    <property type="evidence" value="ECO:0007669"/>
    <property type="project" value="UniProtKB-SubCell"/>
</dbReference>
<dbReference type="SMART" id="SM00066">
    <property type="entry name" value="GAL4"/>
    <property type="match status" value="1"/>
</dbReference>
<comment type="subcellular location">
    <subcellularLocation>
        <location evidence="1">Nucleus</location>
    </subcellularLocation>
</comment>
<dbReference type="PANTHER" id="PTHR47338:SF11">
    <property type="entry name" value="ZN(II)2CYS6 TRANSCRIPTION FACTOR (EUROFUNG)"/>
    <property type="match status" value="1"/>
</dbReference>
<sequence>MARPPPGAEPTEDTFSRRQSLPPLSQFLSDAGHPDIFPQTRSQQTRPEPSLANHASLNNYDAPNNSFRPSDRHRGPPTDPLLPPRNGHHEAHNGHTWCYPSTSPLGTHSAAPGTMTAAQPPDRIPRPVVVREEIVPGRGVCYVYDDGTRLPKSSNTDAVNPKWGTTKAGKPRKRLGQACNTCREKKIKCDPSTPKCIQCQKFSRECKFDIGPRPTPRPSDQLPSMPTTSPLMANAYIQNESSSRRGSTASADPLLQDHPSCRTVPRSSIQIESLLSPASRDDDSRDESPDNRPPAKKLRMSLSPHPASDGWPAESVGSESWSGSVESPSTIPKFSWAADPYEVDREMTLYYANKYFNHVDGATTCILPRKAFLRWVKECTTKTSMEKMLLYAVLAMGTVFSHRAGTTHHQDLFIDIVNNAVLETGNTFTLQLVQTKLILGLFAFSQGQNNRAWDFCGSALRIGLGLQYHTEEGVASVDAKTRLEFGLNYATLMECRRRAFWAAYIMDCFNACCSMPITSVSRAECHLRLPCSQPAYQRGEIPTTPFSLSTEPDEHSASSDNVAQVGVLGYLVEVATIFKEVMRRISKNKPEASEGDRLSMEAFQKDALRRLDAWDPWMRKHLHQVRDGREPVNGLHILYHYTAMLLHRHMRYSEASKVQIVENVRGAFKHARLMMVMVQELSNHEEKETPSFRFATLSPFSGYAITAALDVITAAGTMADLMDQKSRIMSLLSSGIEALEGLADFWESARRQRDLIKKRFGVLLVATNKACDFNGAFYFGESMQSPFDLDQDIVYGLPRPQYLEALGWDDRIHREEDFHQLDKPAETTTSRCS</sequence>
<accession>A0A1C1CBH6</accession>
<comment type="caution">
    <text evidence="9">The sequence shown here is derived from an EMBL/GenBank/DDBJ whole genome shotgun (WGS) entry which is preliminary data.</text>
</comment>
<dbReference type="AlphaFoldDB" id="A0A1C1CBH6"/>
<proteinExistence type="predicted"/>
<evidence type="ECO:0000313" key="10">
    <source>
        <dbReference type="Proteomes" id="UP000094526"/>
    </source>
</evidence>
<dbReference type="PANTHER" id="PTHR47338">
    <property type="entry name" value="ZN(II)2CYS6 TRANSCRIPTION FACTOR (EUROFUNG)-RELATED"/>
    <property type="match status" value="1"/>
</dbReference>
<keyword evidence="10" id="KW-1185">Reference proteome</keyword>
<evidence type="ECO:0000256" key="1">
    <source>
        <dbReference type="ARBA" id="ARBA00004123"/>
    </source>
</evidence>
<feature type="domain" description="Zn(2)-C6 fungal-type" evidence="8">
    <location>
        <begin position="178"/>
        <end position="208"/>
    </location>
</feature>
<keyword evidence="3" id="KW-0805">Transcription regulation</keyword>
<organism evidence="9 10">
    <name type="scientific">Cladophialophora carrionii</name>
    <dbReference type="NCBI Taxonomy" id="86049"/>
    <lineage>
        <taxon>Eukaryota</taxon>
        <taxon>Fungi</taxon>
        <taxon>Dikarya</taxon>
        <taxon>Ascomycota</taxon>
        <taxon>Pezizomycotina</taxon>
        <taxon>Eurotiomycetes</taxon>
        <taxon>Chaetothyriomycetidae</taxon>
        <taxon>Chaetothyriales</taxon>
        <taxon>Herpotrichiellaceae</taxon>
        <taxon>Cladophialophora</taxon>
    </lineage>
</organism>
<dbReference type="GO" id="GO:0003677">
    <property type="term" value="F:DNA binding"/>
    <property type="evidence" value="ECO:0007669"/>
    <property type="project" value="UniProtKB-KW"/>
</dbReference>
<feature type="compositionally biased region" description="Basic and acidic residues" evidence="7">
    <location>
        <begin position="279"/>
        <end position="290"/>
    </location>
</feature>
<feature type="region of interest" description="Disordered" evidence="7">
    <location>
        <begin position="208"/>
        <end position="324"/>
    </location>
</feature>
<dbReference type="CDD" id="cd00067">
    <property type="entry name" value="GAL4"/>
    <property type="match status" value="1"/>
</dbReference>
<evidence type="ECO:0000256" key="4">
    <source>
        <dbReference type="ARBA" id="ARBA00023125"/>
    </source>
</evidence>
<dbReference type="InterPro" id="IPR001138">
    <property type="entry name" value="Zn2Cys6_DnaBD"/>
</dbReference>
<feature type="compositionally biased region" description="Polar residues" evidence="7">
    <location>
        <begin position="39"/>
        <end position="68"/>
    </location>
</feature>
<dbReference type="PROSITE" id="PS50048">
    <property type="entry name" value="ZN2_CY6_FUNGAL_2"/>
    <property type="match status" value="1"/>
</dbReference>
<dbReference type="STRING" id="86049.A0A1C1CBH6"/>
<dbReference type="InterPro" id="IPR007219">
    <property type="entry name" value="XnlR_reg_dom"/>
</dbReference>
<dbReference type="OrthoDB" id="5426798at2759"/>
<reference evidence="10" key="1">
    <citation type="submission" date="2015-07" db="EMBL/GenBank/DDBJ databases">
        <authorList>
            <person name="Teixeira M.M."/>
            <person name="Souza R.C."/>
            <person name="Almeida L.G."/>
            <person name="Vicente V.A."/>
            <person name="de Hoog S."/>
            <person name="Bocca A.L."/>
            <person name="de Almeida S.R."/>
            <person name="Vasconcelos A.T."/>
            <person name="Felipe M.S."/>
        </authorList>
    </citation>
    <scope>NUCLEOTIDE SEQUENCE [LARGE SCALE GENOMIC DNA]</scope>
    <source>
        <strain evidence="10">KSF</strain>
    </source>
</reference>
<keyword evidence="6" id="KW-0539">Nucleus</keyword>
<protein>
    <recommendedName>
        <fullName evidence="8">Zn(2)-C6 fungal-type domain-containing protein</fullName>
    </recommendedName>
</protein>
<dbReference type="Gene3D" id="4.10.240.10">
    <property type="entry name" value="Zn(2)-C6 fungal-type DNA-binding domain"/>
    <property type="match status" value="1"/>
</dbReference>
<dbReference type="Proteomes" id="UP000094526">
    <property type="component" value="Unassembled WGS sequence"/>
</dbReference>
<feature type="region of interest" description="Disordered" evidence="7">
    <location>
        <begin position="153"/>
        <end position="172"/>
    </location>
</feature>
<dbReference type="PROSITE" id="PS00463">
    <property type="entry name" value="ZN2_CY6_FUNGAL_1"/>
    <property type="match status" value="1"/>
</dbReference>
<feature type="compositionally biased region" description="Polar residues" evidence="7">
    <location>
        <begin position="17"/>
        <end position="28"/>
    </location>
</feature>
<dbReference type="InterPro" id="IPR036864">
    <property type="entry name" value="Zn2-C6_fun-type_DNA-bd_sf"/>
</dbReference>
<dbReference type="InterPro" id="IPR050815">
    <property type="entry name" value="TF_fung"/>
</dbReference>
<dbReference type="eggNOG" id="ENOG502QU1D">
    <property type="taxonomic scope" value="Eukaryota"/>
</dbReference>
<keyword evidence="4" id="KW-0238">DNA-binding</keyword>
<evidence type="ECO:0000256" key="5">
    <source>
        <dbReference type="ARBA" id="ARBA00023163"/>
    </source>
</evidence>
<gene>
    <name evidence="9" type="ORF">CLCR_01424</name>
</gene>
<feature type="region of interest" description="Disordered" evidence="7">
    <location>
        <begin position="1"/>
        <end position="95"/>
    </location>
</feature>
<evidence type="ECO:0000313" key="9">
    <source>
        <dbReference type="EMBL" id="OCT45821.1"/>
    </source>
</evidence>
<dbReference type="Pfam" id="PF04082">
    <property type="entry name" value="Fungal_trans"/>
    <property type="match status" value="1"/>
</dbReference>
<dbReference type="Pfam" id="PF00172">
    <property type="entry name" value="Zn_clus"/>
    <property type="match status" value="1"/>
</dbReference>
<dbReference type="VEuPathDB" id="FungiDB:G647_03712"/>
<evidence type="ECO:0000256" key="6">
    <source>
        <dbReference type="ARBA" id="ARBA00023242"/>
    </source>
</evidence>
<keyword evidence="5" id="KW-0804">Transcription</keyword>
<keyword evidence="2" id="KW-0479">Metal-binding</keyword>
<dbReference type="EMBL" id="LGRB01000019">
    <property type="protein sequence ID" value="OCT45821.1"/>
    <property type="molecule type" value="Genomic_DNA"/>
</dbReference>